<dbReference type="STRING" id="1236971.JCM9152_1414"/>
<evidence type="ECO:0000313" key="1">
    <source>
        <dbReference type="EMBL" id="GAE30021.1"/>
    </source>
</evidence>
<name>W4QD88_9BACI</name>
<dbReference type="AlphaFoldDB" id="W4QD88"/>
<proteinExistence type="predicted"/>
<comment type="caution">
    <text evidence="1">The sequence shown here is derived from an EMBL/GenBank/DDBJ whole genome shotgun (WGS) entry which is preliminary data.</text>
</comment>
<organism evidence="1 2">
    <name type="scientific">Halalkalibacter hemicellulosilyticusJCM 9152</name>
    <dbReference type="NCBI Taxonomy" id="1236971"/>
    <lineage>
        <taxon>Bacteria</taxon>
        <taxon>Bacillati</taxon>
        <taxon>Bacillota</taxon>
        <taxon>Bacilli</taxon>
        <taxon>Bacillales</taxon>
        <taxon>Bacillaceae</taxon>
        <taxon>Halalkalibacter</taxon>
    </lineage>
</organism>
<gene>
    <name evidence="1" type="ORF">JCM9152_1414</name>
</gene>
<dbReference type="Proteomes" id="UP000018895">
    <property type="component" value="Unassembled WGS sequence"/>
</dbReference>
<evidence type="ECO:0000313" key="2">
    <source>
        <dbReference type="Proteomes" id="UP000018895"/>
    </source>
</evidence>
<protein>
    <submittedName>
        <fullName evidence="1">Uncharacterized protein</fullName>
    </submittedName>
</protein>
<dbReference type="EMBL" id="BAUU01000008">
    <property type="protein sequence ID" value="GAE30021.1"/>
    <property type="molecule type" value="Genomic_DNA"/>
</dbReference>
<reference evidence="1" key="1">
    <citation type="journal article" date="2014" name="Genome Announc.">
        <title>Draft Genome Sequences of Three Alkaliphilic Bacillus Strains, Bacillus wakoensis JCM 9140T, Bacillus akibai JCM 9157T, and Bacillus hemicellulosilyticus JCM 9152T.</title>
        <authorList>
            <person name="Yuki M."/>
            <person name="Oshima K."/>
            <person name="Suda W."/>
            <person name="Oshida Y."/>
            <person name="Kitamura K."/>
            <person name="Iida T."/>
            <person name="Hattori M."/>
            <person name="Ohkuma M."/>
        </authorList>
    </citation>
    <scope>NUCLEOTIDE SEQUENCE [LARGE SCALE GENOMIC DNA]</scope>
    <source>
        <strain evidence="1">JCM 9152</strain>
    </source>
</reference>
<accession>W4QD88</accession>
<sequence>MLWVKTLDACHQWCGVREGSMPITMLKHSFFSNDLMEVINEKRRSIKWKSNRKR</sequence>
<keyword evidence="2" id="KW-1185">Reference proteome</keyword>